<gene>
    <name evidence="1" type="ORF">GHN94_24405</name>
</gene>
<accession>A0ABW9PNE3</accession>
<proteinExistence type="predicted"/>
<name>A0ABW9PNE3_9PSED</name>
<feature type="non-terminal residue" evidence="1">
    <location>
        <position position="62"/>
    </location>
</feature>
<dbReference type="Proteomes" id="UP000713985">
    <property type="component" value="Unassembled WGS sequence"/>
</dbReference>
<evidence type="ECO:0000313" key="2">
    <source>
        <dbReference type="Proteomes" id="UP000713985"/>
    </source>
</evidence>
<sequence>MPSEWKWPCLRLLCDTCIHIITNLREWLSVRFFPNSAGSPAEITQQTGVAIYFCDPHSPWQR</sequence>
<organism evidence="1 2">
    <name type="scientific">Pseudomonas helleri</name>
    <dbReference type="NCBI Taxonomy" id="1608996"/>
    <lineage>
        <taxon>Bacteria</taxon>
        <taxon>Pseudomonadati</taxon>
        <taxon>Pseudomonadota</taxon>
        <taxon>Gammaproteobacteria</taxon>
        <taxon>Pseudomonadales</taxon>
        <taxon>Pseudomonadaceae</taxon>
        <taxon>Pseudomonas</taxon>
    </lineage>
</organism>
<reference evidence="1 2" key="1">
    <citation type="submission" date="2019-10" db="EMBL/GenBank/DDBJ databases">
        <title>Evaluation of single-gene subtyping targets for Pseudomonas.</title>
        <authorList>
            <person name="Reichler S.J."/>
            <person name="Orsi R.H."/>
            <person name="Wiedmann M."/>
            <person name="Martin N.H."/>
            <person name="Murphy S.I."/>
        </authorList>
    </citation>
    <scope>NUCLEOTIDE SEQUENCE [LARGE SCALE GENOMIC DNA]</scope>
    <source>
        <strain evidence="1 2">FSL R10-0802</strain>
    </source>
</reference>
<evidence type="ECO:0000313" key="1">
    <source>
        <dbReference type="EMBL" id="MQT28927.1"/>
    </source>
</evidence>
<keyword evidence="2" id="KW-1185">Reference proteome</keyword>
<protein>
    <submittedName>
        <fullName evidence="1">Uncharacterized protein</fullName>
    </submittedName>
</protein>
<dbReference type="EMBL" id="WIWP01000258">
    <property type="protein sequence ID" value="MQT28927.1"/>
    <property type="molecule type" value="Genomic_DNA"/>
</dbReference>
<comment type="caution">
    <text evidence="1">The sequence shown here is derived from an EMBL/GenBank/DDBJ whole genome shotgun (WGS) entry which is preliminary data.</text>
</comment>